<dbReference type="InParanoid" id="G2X9F3"/>
<dbReference type="GO" id="GO:0019676">
    <property type="term" value="P:ammonia assimilation cycle"/>
    <property type="evidence" value="ECO:0007669"/>
    <property type="project" value="TreeGrafter"/>
</dbReference>
<reference evidence="19" key="2">
    <citation type="journal article" date="2011" name="PLoS Pathog.">
        <title>Comparative genomics yields insights into niche adaptation of plant vascular wilt pathogens.</title>
        <authorList>
            <person name="Klosterman S.J."/>
            <person name="Subbarao K.V."/>
            <person name="Kang S."/>
            <person name="Veronese P."/>
            <person name="Gold S.E."/>
            <person name="Thomma B.P.H.J."/>
            <person name="Chen Z."/>
            <person name="Henrissat B."/>
            <person name="Lee Y.-H."/>
            <person name="Park J."/>
            <person name="Garcia-Pedrajas M.D."/>
            <person name="Barbara D.J."/>
            <person name="Anchieta A."/>
            <person name="de Jonge R."/>
            <person name="Santhanam P."/>
            <person name="Maruthachalam K."/>
            <person name="Atallah Z."/>
            <person name="Amyotte S.G."/>
            <person name="Paz Z."/>
            <person name="Inderbitzin P."/>
            <person name="Hayes R.J."/>
            <person name="Heiman D.I."/>
            <person name="Young S."/>
            <person name="Zeng Q."/>
            <person name="Engels R."/>
            <person name="Galagan J."/>
            <person name="Cuomo C.A."/>
            <person name="Dobinson K.F."/>
            <person name="Ma L.-J."/>
        </authorList>
    </citation>
    <scope>NUCLEOTIDE SEQUENCE [LARGE SCALE GENOMIC DNA]</scope>
    <source>
        <strain evidence="19">VdLs.17 / ATCC MYA-4575 / FGSC 10137</strain>
    </source>
</reference>
<dbReference type="Pfam" id="PF00310">
    <property type="entry name" value="GATase_2"/>
    <property type="match status" value="1"/>
</dbReference>
<keyword evidence="11" id="KW-0411">Iron-sulfur</keyword>
<dbReference type="PANTHER" id="PTHR11938">
    <property type="entry name" value="FAD NADPH DEHYDROGENASE/OXIDOREDUCTASE"/>
    <property type="match status" value="1"/>
</dbReference>
<evidence type="ECO:0000256" key="12">
    <source>
        <dbReference type="ARBA" id="ARBA00023164"/>
    </source>
</evidence>
<evidence type="ECO:0000313" key="18">
    <source>
        <dbReference type="EMBL" id="EGY15621.1"/>
    </source>
</evidence>
<feature type="region of interest" description="Disordered" evidence="16">
    <location>
        <begin position="1"/>
        <end position="22"/>
    </location>
</feature>
<keyword evidence="13" id="KW-0003">3Fe-4S</keyword>
<keyword evidence="6" id="KW-0288">FMN</keyword>
<gene>
    <name evidence="18" type="ORF">VDAG_06785</name>
</gene>
<evidence type="ECO:0000313" key="19">
    <source>
        <dbReference type="Proteomes" id="UP000001611"/>
    </source>
</evidence>
<dbReference type="PANTHER" id="PTHR11938:SF133">
    <property type="entry name" value="GLUTAMATE SYNTHASE (NADH)"/>
    <property type="match status" value="1"/>
</dbReference>
<keyword evidence="9" id="KW-0560">Oxidoreductase</keyword>
<evidence type="ECO:0000256" key="9">
    <source>
        <dbReference type="ARBA" id="ARBA00023002"/>
    </source>
</evidence>
<evidence type="ECO:0000256" key="16">
    <source>
        <dbReference type="SAM" id="MobiDB-lite"/>
    </source>
</evidence>
<feature type="region of interest" description="Disordered" evidence="16">
    <location>
        <begin position="160"/>
        <end position="184"/>
    </location>
</feature>
<dbReference type="InterPro" id="IPR050711">
    <property type="entry name" value="ET-N_metabolism_enzyme"/>
</dbReference>
<dbReference type="SUPFAM" id="SSF56235">
    <property type="entry name" value="N-terminal nucleophile aminohydrolases (Ntn hydrolases)"/>
    <property type="match status" value="1"/>
</dbReference>
<name>G2X9F3_VERDV</name>
<comment type="cofactor">
    <cofactor evidence="1">
        <name>FMN</name>
        <dbReference type="ChEBI" id="CHEBI:58210"/>
    </cofactor>
</comment>
<evidence type="ECO:0000256" key="3">
    <source>
        <dbReference type="ARBA" id="ARBA00009716"/>
    </source>
</evidence>
<evidence type="ECO:0000256" key="1">
    <source>
        <dbReference type="ARBA" id="ARBA00001917"/>
    </source>
</evidence>
<dbReference type="STRING" id="498257.G2X9F3"/>
<dbReference type="RefSeq" id="XP_009657784.1">
    <property type="nucleotide sequence ID" value="XM_009659489.1"/>
</dbReference>
<keyword evidence="5" id="KW-0285">Flavoprotein</keyword>
<evidence type="ECO:0000256" key="8">
    <source>
        <dbReference type="ARBA" id="ARBA00022962"/>
    </source>
</evidence>
<evidence type="ECO:0000256" key="15">
    <source>
        <dbReference type="ARBA" id="ARBA00039085"/>
    </source>
</evidence>
<dbReference type="GO" id="GO:0016041">
    <property type="term" value="F:glutamate synthase (ferredoxin) activity"/>
    <property type="evidence" value="ECO:0007669"/>
    <property type="project" value="UniProtKB-EC"/>
</dbReference>
<dbReference type="KEGG" id="vda:VDAG_06785"/>
<dbReference type="GO" id="GO:0006537">
    <property type="term" value="P:glutamate biosynthetic process"/>
    <property type="evidence" value="ECO:0007669"/>
    <property type="project" value="UniProtKB-KW"/>
</dbReference>
<protein>
    <recommendedName>
        <fullName evidence="15">glutamate synthase (ferredoxin)</fullName>
        <ecNumber evidence="15">1.4.7.1</ecNumber>
    </recommendedName>
</protein>
<dbReference type="Gene3D" id="3.60.20.10">
    <property type="entry name" value="Glutamine Phosphoribosylpyrophosphate, subunit 1, domain 1"/>
    <property type="match status" value="1"/>
</dbReference>
<dbReference type="EMBL" id="DS572708">
    <property type="protein sequence ID" value="EGY15621.1"/>
    <property type="molecule type" value="Genomic_DNA"/>
</dbReference>
<evidence type="ECO:0000256" key="6">
    <source>
        <dbReference type="ARBA" id="ARBA00022643"/>
    </source>
</evidence>
<dbReference type="Proteomes" id="UP000001611">
    <property type="component" value="Unassembled WGS sequence"/>
</dbReference>
<evidence type="ECO:0000256" key="13">
    <source>
        <dbReference type="ARBA" id="ARBA00023291"/>
    </source>
</evidence>
<accession>G2X9F3</accession>
<keyword evidence="8" id="KW-0315">Glutamine amidotransferase</keyword>
<dbReference type="EC" id="1.4.7.1" evidence="15"/>
<dbReference type="InterPro" id="IPR029055">
    <property type="entry name" value="Ntn_hydrolases_N"/>
</dbReference>
<dbReference type="GeneID" id="20708248"/>
<dbReference type="AlphaFoldDB" id="G2X9F3"/>
<dbReference type="GO" id="GO:0051538">
    <property type="term" value="F:3 iron, 4 sulfur cluster binding"/>
    <property type="evidence" value="ECO:0007669"/>
    <property type="project" value="UniProtKB-KW"/>
</dbReference>
<dbReference type="eggNOG" id="KOG0399">
    <property type="taxonomic scope" value="Eukaryota"/>
</dbReference>
<dbReference type="InterPro" id="IPR017932">
    <property type="entry name" value="GATase_2_dom"/>
</dbReference>
<keyword evidence="7" id="KW-0479">Metal-binding</keyword>
<comment type="pathway">
    <text evidence="14">Amino-acid biosynthesis; L-glutamate biosynthesis via GLT pathway; L-glutamate from 2-oxoglutarate and L-glutamine (ferredoxin route): step 1/1.</text>
</comment>
<comment type="similarity">
    <text evidence="3">Belongs to the glutamate synthase family.</text>
</comment>
<comment type="cofactor">
    <cofactor evidence="2">
        <name>[3Fe-4S] cluster</name>
        <dbReference type="ChEBI" id="CHEBI:21137"/>
    </cofactor>
</comment>
<keyword evidence="12" id="KW-0314">Glutamate biosynthesis</keyword>
<dbReference type="GO" id="GO:0046872">
    <property type="term" value="F:metal ion binding"/>
    <property type="evidence" value="ECO:0007669"/>
    <property type="project" value="UniProtKB-KW"/>
</dbReference>
<evidence type="ECO:0000256" key="5">
    <source>
        <dbReference type="ARBA" id="ARBA00022630"/>
    </source>
</evidence>
<keyword evidence="4" id="KW-0028">Amino-acid biosynthesis</keyword>
<evidence type="ECO:0000256" key="2">
    <source>
        <dbReference type="ARBA" id="ARBA00001927"/>
    </source>
</evidence>
<dbReference type="GO" id="GO:0016040">
    <property type="term" value="F:glutamate synthase (NADH) activity"/>
    <property type="evidence" value="ECO:0007669"/>
    <property type="project" value="TreeGrafter"/>
</dbReference>
<evidence type="ECO:0000256" key="4">
    <source>
        <dbReference type="ARBA" id="ARBA00022605"/>
    </source>
</evidence>
<sequence>MGLPEDFNDQQTSFDAEKEQYTPYEYQEEGNTSWAGALPVKQGLYDPDLEKDACGVGFACHIKGKPSHKIVSDARNLLCNMTHRGAVGSDVRDGDGAGVMTSIPHKFFIKNFEREENIKLPPLGQSPRGSWKTLPNRWVCESWDGEGLPWTRPYSVPLPGPASLSSSSPLSSLPLPTALASSPK</sequence>
<keyword evidence="19" id="KW-1185">Reference proteome</keyword>
<evidence type="ECO:0000256" key="10">
    <source>
        <dbReference type="ARBA" id="ARBA00023004"/>
    </source>
</evidence>
<reference evidence="18 19" key="1">
    <citation type="submission" date="2008-03" db="EMBL/GenBank/DDBJ databases">
        <title>The Genome Sequence of Verticillium dahliae VdLs.17.</title>
        <authorList>
            <consortium name="The Broad Institute Genome Sequencing Platform"/>
            <person name="Ma L.-J.J."/>
            <person name="Klosterman S.J."/>
            <person name="Subbarao K."/>
            <person name="Dobinson K."/>
            <person name="Veronese P."/>
            <person name="Kang S."/>
            <person name="Gold S.E."/>
            <person name="Young S."/>
            <person name="Jaffe D."/>
            <person name="Gnerre S."/>
            <person name="Berlin A."/>
            <person name="Heiman D."/>
            <person name="Hepburn T."/>
            <person name="Sykes S."/>
            <person name="Alvarado L."/>
            <person name="Kodira C.D."/>
            <person name="Lander E."/>
            <person name="Galagan J."/>
            <person name="Nusbaum C."/>
            <person name="Birren B."/>
        </authorList>
    </citation>
    <scope>NUCLEOTIDE SEQUENCE [LARGE SCALE GENOMIC DNA]</scope>
    <source>
        <strain evidence="19">VdLs.17 / ATCC MYA-4575 / FGSC 10137</strain>
    </source>
</reference>
<feature type="domain" description="Glutamine amidotransferase type-2" evidence="17">
    <location>
        <begin position="54"/>
        <end position="184"/>
    </location>
</feature>
<evidence type="ECO:0000256" key="7">
    <source>
        <dbReference type="ARBA" id="ARBA00022723"/>
    </source>
</evidence>
<evidence type="ECO:0000256" key="11">
    <source>
        <dbReference type="ARBA" id="ARBA00023014"/>
    </source>
</evidence>
<dbReference type="HOGENOM" id="CLU_1469321_0_0_1"/>
<evidence type="ECO:0000256" key="14">
    <source>
        <dbReference type="ARBA" id="ARBA00037928"/>
    </source>
</evidence>
<keyword evidence="10" id="KW-0408">Iron</keyword>
<proteinExistence type="inferred from homology"/>
<organism evidence="18 19">
    <name type="scientific">Verticillium dahliae (strain VdLs.17 / ATCC MYA-4575 / FGSC 10137)</name>
    <name type="common">Verticillium wilt</name>
    <dbReference type="NCBI Taxonomy" id="498257"/>
    <lineage>
        <taxon>Eukaryota</taxon>
        <taxon>Fungi</taxon>
        <taxon>Dikarya</taxon>
        <taxon>Ascomycota</taxon>
        <taxon>Pezizomycotina</taxon>
        <taxon>Sordariomycetes</taxon>
        <taxon>Hypocreomycetidae</taxon>
        <taxon>Glomerellales</taxon>
        <taxon>Plectosphaerellaceae</taxon>
        <taxon>Verticillium</taxon>
    </lineage>
</organism>
<evidence type="ECO:0000259" key="17">
    <source>
        <dbReference type="PROSITE" id="PS51278"/>
    </source>
</evidence>
<dbReference type="PROSITE" id="PS51278">
    <property type="entry name" value="GATASE_TYPE_2"/>
    <property type="match status" value="1"/>
</dbReference>